<gene>
    <name evidence="2" type="ordered locus">Metbo_1381</name>
</gene>
<dbReference type="GO" id="GO:0008703">
    <property type="term" value="F:5-amino-6-(5-phosphoribosylamino)uracil reductase activity"/>
    <property type="evidence" value="ECO:0007669"/>
    <property type="project" value="InterPro"/>
</dbReference>
<protein>
    <submittedName>
        <fullName evidence="2">Bifunctional deaminase-reductase domain protein</fullName>
    </submittedName>
</protein>
<keyword evidence="3" id="KW-1185">Reference proteome</keyword>
<dbReference type="InterPro" id="IPR024072">
    <property type="entry name" value="DHFR-like_dom_sf"/>
</dbReference>
<dbReference type="KEGG" id="mel:Metbo_1381"/>
<dbReference type="EMBL" id="CP002551">
    <property type="protein sequence ID" value="ADZ09621.1"/>
    <property type="molecule type" value="Genomic_DNA"/>
</dbReference>
<evidence type="ECO:0000259" key="1">
    <source>
        <dbReference type="Pfam" id="PF01872"/>
    </source>
</evidence>
<dbReference type="STRING" id="877455.Metbo_1381"/>
<reference evidence="2 3" key="2">
    <citation type="journal article" date="2014" name="Int. J. Syst. Evol. Microbiol.">
        <title>Methanobacterium paludis sp. nov. and a novel strain of Methanobacterium lacus isolated from northern peatlands.</title>
        <authorList>
            <person name="Cadillo-Quiroz H."/>
            <person name="Brauer S.L."/>
            <person name="Goodson N."/>
            <person name="Yavitt J.B."/>
            <person name="Zinder S.H."/>
        </authorList>
    </citation>
    <scope>NUCLEOTIDE SEQUENCE [LARGE SCALE GENOMIC DNA]</scope>
    <source>
        <strain evidence="2 3">AL-21</strain>
    </source>
</reference>
<name>F0T7Z5_METLA</name>
<dbReference type="Pfam" id="PF01872">
    <property type="entry name" value="RibD_C"/>
    <property type="match status" value="1"/>
</dbReference>
<dbReference type="InterPro" id="IPR002734">
    <property type="entry name" value="RibDG_C"/>
</dbReference>
<dbReference type="HOGENOM" id="CLU_043966_4_2_2"/>
<dbReference type="OrthoDB" id="7348at2157"/>
<dbReference type="Proteomes" id="UP000007490">
    <property type="component" value="Chromosome"/>
</dbReference>
<accession>F0T7Z5</accession>
<dbReference type="InterPro" id="IPR050765">
    <property type="entry name" value="Riboflavin_Biosynth_HTPR"/>
</dbReference>
<dbReference type="GeneID" id="10277832"/>
<dbReference type="Gene3D" id="3.40.430.10">
    <property type="entry name" value="Dihydrofolate Reductase, subunit A"/>
    <property type="match status" value="1"/>
</dbReference>
<sequence length="174" mass="19981">MNYVYIAISLDGFIARPDGGLDWLENLDDPEDDYGFSDFIDKIDALVMGRKTFESVLKFDEWPFTKPVFVLSTTIQTVPNKLRGKVEVLNGHPKKIVEELNSKEFNNLYIDGGQTIQRFLKEDLIHEMIITTASVILGEGIPLFNGISGDIKFKCERVEVLNPYLVKHYYERDK</sequence>
<feature type="domain" description="Bacterial bifunctional deaminase-reductase C-terminal" evidence="1">
    <location>
        <begin position="6"/>
        <end position="163"/>
    </location>
</feature>
<proteinExistence type="predicted"/>
<dbReference type="PANTHER" id="PTHR38011">
    <property type="entry name" value="DIHYDROFOLATE REDUCTASE FAMILY PROTEIN (AFU_ORTHOLOGUE AFUA_8G06820)"/>
    <property type="match status" value="1"/>
</dbReference>
<organism evidence="2 3">
    <name type="scientific">Methanobacterium lacus (strain AL-21)</name>
    <dbReference type="NCBI Taxonomy" id="877455"/>
    <lineage>
        <taxon>Archaea</taxon>
        <taxon>Methanobacteriati</taxon>
        <taxon>Methanobacteriota</taxon>
        <taxon>Methanomada group</taxon>
        <taxon>Methanobacteria</taxon>
        <taxon>Methanobacteriales</taxon>
        <taxon>Methanobacteriaceae</taxon>
        <taxon>Methanobacterium</taxon>
    </lineage>
</organism>
<dbReference type="AlphaFoldDB" id="F0T7Z5"/>
<evidence type="ECO:0000313" key="2">
    <source>
        <dbReference type="EMBL" id="ADZ09621.1"/>
    </source>
</evidence>
<reference evidence="3" key="1">
    <citation type="submission" date="2011-02" db="EMBL/GenBank/DDBJ databases">
        <title>Complete sequence of Methanobacterium sp. AL-21.</title>
        <authorList>
            <consortium name="US DOE Joint Genome Institute"/>
            <person name="Lucas S."/>
            <person name="Copeland A."/>
            <person name="Lapidus A."/>
            <person name="Cheng J.-F."/>
            <person name="Goodwin L."/>
            <person name="Pitluck S."/>
            <person name="Chertkov O."/>
            <person name="Detter J.C."/>
            <person name="Han C."/>
            <person name="Tapia R."/>
            <person name="Land M."/>
            <person name="Hauser L."/>
            <person name="Kyrpides N."/>
            <person name="Ivanova N."/>
            <person name="Mikhailova N."/>
            <person name="Pagani I."/>
            <person name="Cadillo-Quiroz H."/>
            <person name="Imachi H."/>
            <person name="Zinder S."/>
            <person name="Liu W."/>
            <person name="Woyke T."/>
        </authorList>
    </citation>
    <scope>NUCLEOTIDE SEQUENCE [LARGE SCALE GENOMIC DNA]</scope>
    <source>
        <strain evidence="3">AL-21</strain>
    </source>
</reference>
<dbReference type="GO" id="GO:0009231">
    <property type="term" value="P:riboflavin biosynthetic process"/>
    <property type="evidence" value="ECO:0007669"/>
    <property type="project" value="InterPro"/>
</dbReference>
<evidence type="ECO:0000313" key="3">
    <source>
        <dbReference type="Proteomes" id="UP000007490"/>
    </source>
</evidence>
<dbReference type="RefSeq" id="WP_013644972.1">
    <property type="nucleotide sequence ID" value="NC_015216.1"/>
</dbReference>
<dbReference type="SUPFAM" id="SSF53597">
    <property type="entry name" value="Dihydrofolate reductase-like"/>
    <property type="match status" value="1"/>
</dbReference>
<dbReference type="eggNOG" id="arCOG01490">
    <property type="taxonomic scope" value="Archaea"/>
</dbReference>
<dbReference type="PANTHER" id="PTHR38011:SF11">
    <property type="entry name" value="2,5-DIAMINO-6-RIBOSYLAMINO-4(3H)-PYRIMIDINONE 5'-PHOSPHATE REDUCTASE"/>
    <property type="match status" value="1"/>
</dbReference>